<dbReference type="PANTHER" id="PTHR36510">
    <property type="entry name" value="GLUTAMATE--CYSTEINE LIGASE 2-RELATED"/>
    <property type="match status" value="1"/>
</dbReference>
<dbReference type="NCBIfam" id="NF010039">
    <property type="entry name" value="PRK13515.1"/>
    <property type="match status" value="1"/>
</dbReference>
<dbReference type="SUPFAM" id="SSF55931">
    <property type="entry name" value="Glutamine synthetase/guanido kinase"/>
    <property type="match status" value="1"/>
</dbReference>
<comment type="catalytic activity">
    <reaction evidence="4">
        <text>L-cysteine + L-glutamate + ATP = gamma-L-glutamyl-L-cysteine + ADP + phosphate + H(+)</text>
        <dbReference type="Rhea" id="RHEA:13285"/>
        <dbReference type="ChEBI" id="CHEBI:15378"/>
        <dbReference type="ChEBI" id="CHEBI:29985"/>
        <dbReference type="ChEBI" id="CHEBI:30616"/>
        <dbReference type="ChEBI" id="CHEBI:35235"/>
        <dbReference type="ChEBI" id="CHEBI:43474"/>
        <dbReference type="ChEBI" id="CHEBI:58173"/>
        <dbReference type="ChEBI" id="CHEBI:456216"/>
        <dbReference type="EC" id="6.3.2.2"/>
    </reaction>
</comment>
<organism evidence="5 6">
    <name type="scientific">Roseibium alexandrii</name>
    <dbReference type="NCBI Taxonomy" id="388408"/>
    <lineage>
        <taxon>Bacteria</taxon>
        <taxon>Pseudomonadati</taxon>
        <taxon>Pseudomonadota</taxon>
        <taxon>Alphaproteobacteria</taxon>
        <taxon>Hyphomicrobiales</taxon>
        <taxon>Stappiaceae</taxon>
        <taxon>Roseibium</taxon>
    </lineage>
</organism>
<dbReference type="Pfam" id="PF04107">
    <property type="entry name" value="GCS2"/>
    <property type="match status" value="1"/>
</dbReference>
<sequence length="386" mass="43450">MKEPSFSIGVEEEYLLVDRASRKIASSPPSELFSACETALEGRVSPEFLQCQIEVGTPVCMTLGEVKAELAYFRKTIADEAARHGLAPIAASTHPFAEWTEQPHTDKERYNDLARVMQVVAKRLLICGMHVHIGIEDAELRVDLFNQLTYFLPHLLALSTSSPFWRGRNTGLKSYRLSVFNELPRTGLPPRFESHEDYRHTIDMLVQAGVIEDATKIWWDLRPSDRFPTLEMRVTDVCPCVEDAVAIAALFRCLCRMLYRLRRANQGWRHYSRFLLAENRWQAQRHGSAANLIDFGQKKSIAFKDLVDEISELVAPDAAFFGCEAEIAHIRTIAERGTSADRQLALAGTMTQDNLIDRTKLEAVVDQLVHETQHGLAEAPASAKVG</sequence>
<evidence type="ECO:0000256" key="2">
    <source>
        <dbReference type="ARBA" id="ARBA00022741"/>
    </source>
</evidence>
<dbReference type="InterPro" id="IPR006336">
    <property type="entry name" value="GCS2"/>
</dbReference>
<evidence type="ECO:0000313" key="5">
    <source>
        <dbReference type="EMBL" id="CTQ63990.1"/>
    </source>
</evidence>
<dbReference type="GO" id="GO:0042398">
    <property type="term" value="P:modified amino acid biosynthetic process"/>
    <property type="evidence" value="ECO:0007669"/>
    <property type="project" value="InterPro"/>
</dbReference>
<dbReference type="InterPro" id="IPR050141">
    <property type="entry name" value="GCL_type2/YbdK_subfam"/>
</dbReference>
<dbReference type="RefSeq" id="WP_055670164.1">
    <property type="nucleotide sequence ID" value="NZ_CXWD01000001.1"/>
</dbReference>
<comment type="similarity">
    <text evidence="4">Belongs to the glutamate--cysteine ligase type 2 family. YbdK subfamily.</text>
</comment>
<dbReference type="HAMAP" id="MF_01609">
    <property type="entry name" value="Glu_cys_ligase_2"/>
    <property type="match status" value="1"/>
</dbReference>
<dbReference type="AlphaFoldDB" id="A0A0M6ZPD9"/>
<evidence type="ECO:0000256" key="4">
    <source>
        <dbReference type="HAMAP-Rule" id="MF_01609"/>
    </source>
</evidence>
<dbReference type="NCBIfam" id="TIGR02050">
    <property type="entry name" value="gshA_cyan_rel"/>
    <property type="match status" value="1"/>
</dbReference>
<dbReference type="Proteomes" id="UP000053235">
    <property type="component" value="Unassembled WGS sequence"/>
</dbReference>
<reference evidence="6" key="1">
    <citation type="submission" date="2015-07" db="EMBL/GenBank/DDBJ databases">
        <authorList>
            <person name="Rodrigo-Torres Lidia"/>
            <person name="Arahal R.David."/>
        </authorList>
    </citation>
    <scope>NUCLEOTIDE SEQUENCE [LARGE SCALE GENOMIC DNA]</scope>
    <source>
        <strain evidence="6">CECT 5112</strain>
    </source>
</reference>
<dbReference type="InterPro" id="IPR014746">
    <property type="entry name" value="Gln_synth/guanido_kin_cat_dom"/>
</dbReference>
<protein>
    <recommendedName>
        <fullName evidence="4">Putative glutamate--cysteine ligase 2</fullName>
        <ecNumber evidence="4">6.3.2.2</ecNumber>
    </recommendedName>
    <alternativeName>
        <fullName evidence="4">Gamma-glutamylcysteine synthetase 2</fullName>
        <shortName evidence="4">GCS 2</shortName>
        <shortName evidence="4">Gamma-GCS 2</shortName>
    </alternativeName>
</protein>
<comment type="function">
    <text evidence="4">ATP-dependent carboxylate-amine ligase which exhibits weak glutamate--cysteine ligase activity.</text>
</comment>
<evidence type="ECO:0000256" key="1">
    <source>
        <dbReference type="ARBA" id="ARBA00022598"/>
    </source>
</evidence>
<keyword evidence="1 4" id="KW-0436">Ligase</keyword>
<keyword evidence="2 4" id="KW-0547">Nucleotide-binding</keyword>
<evidence type="ECO:0000313" key="6">
    <source>
        <dbReference type="Proteomes" id="UP000053235"/>
    </source>
</evidence>
<accession>A0A0M6ZPD9</accession>
<name>A0A0M6ZPD9_9HYPH</name>
<dbReference type="EMBL" id="CXWD01000001">
    <property type="protein sequence ID" value="CTQ63990.1"/>
    <property type="molecule type" value="Genomic_DNA"/>
</dbReference>
<dbReference type="Gene3D" id="3.30.590.20">
    <property type="match status" value="1"/>
</dbReference>
<dbReference type="GO" id="GO:0005524">
    <property type="term" value="F:ATP binding"/>
    <property type="evidence" value="ECO:0007669"/>
    <property type="project" value="UniProtKB-KW"/>
</dbReference>
<gene>
    <name evidence="5" type="primary">ybdK</name>
    <name evidence="5" type="ORF">LAX5112_00140</name>
</gene>
<keyword evidence="6" id="KW-1185">Reference proteome</keyword>
<proteinExistence type="inferred from homology"/>
<dbReference type="GO" id="GO:0004357">
    <property type="term" value="F:glutamate-cysteine ligase activity"/>
    <property type="evidence" value="ECO:0007669"/>
    <property type="project" value="UniProtKB-EC"/>
</dbReference>
<dbReference type="EC" id="6.3.2.2" evidence="4"/>
<dbReference type="PANTHER" id="PTHR36510:SF1">
    <property type="entry name" value="GLUTAMATE--CYSTEINE LIGASE 2-RELATED"/>
    <property type="match status" value="1"/>
</dbReference>
<dbReference type="InterPro" id="IPR011793">
    <property type="entry name" value="YbdK"/>
</dbReference>
<evidence type="ECO:0000256" key="3">
    <source>
        <dbReference type="ARBA" id="ARBA00022840"/>
    </source>
</evidence>
<dbReference type="OrthoDB" id="9769628at2"/>
<keyword evidence="3 4" id="KW-0067">ATP-binding</keyword>
<dbReference type="STRING" id="388408.LAX5112_00140"/>